<protein>
    <submittedName>
        <fullName evidence="2">Uncharacterized protein</fullName>
    </submittedName>
</protein>
<organism evidence="2 3">
    <name type="scientific">Armillaria gallica</name>
    <name type="common">Bulbous honey fungus</name>
    <name type="synonym">Armillaria bulbosa</name>
    <dbReference type="NCBI Taxonomy" id="47427"/>
    <lineage>
        <taxon>Eukaryota</taxon>
        <taxon>Fungi</taxon>
        <taxon>Dikarya</taxon>
        <taxon>Basidiomycota</taxon>
        <taxon>Agaricomycotina</taxon>
        <taxon>Agaricomycetes</taxon>
        <taxon>Agaricomycetidae</taxon>
        <taxon>Agaricales</taxon>
        <taxon>Marasmiineae</taxon>
        <taxon>Physalacriaceae</taxon>
        <taxon>Armillaria</taxon>
    </lineage>
</organism>
<reference evidence="3" key="1">
    <citation type="journal article" date="2017" name="Nat. Ecol. Evol.">
        <title>Genome expansion and lineage-specific genetic innovations in the forest pathogenic fungi Armillaria.</title>
        <authorList>
            <person name="Sipos G."/>
            <person name="Prasanna A.N."/>
            <person name="Walter M.C."/>
            <person name="O'Connor E."/>
            <person name="Balint B."/>
            <person name="Krizsan K."/>
            <person name="Kiss B."/>
            <person name="Hess J."/>
            <person name="Varga T."/>
            <person name="Slot J."/>
            <person name="Riley R."/>
            <person name="Boka B."/>
            <person name="Rigling D."/>
            <person name="Barry K."/>
            <person name="Lee J."/>
            <person name="Mihaltcheva S."/>
            <person name="LaButti K."/>
            <person name="Lipzen A."/>
            <person name="Waldron R."/>
            <person name="Moloney N.M."/>
            <person name="Sperisen C."/>
            <person name="Kredics L."/>
            <person name="Vagvoelgyi C."/>
            <person name="Patrignani A."/>
            <person name="Fitzpatrick D."/>
            <person name="Nagy I."/>
            <person name="Doyle S."/>
            <person name="Anderson J.B."/>
            <person name="Grigoriev I.V."/>
            <person name="Gueldener U."/>
            <person name="Muensterkoetter M."/>
            <person name="Nagy L.G."/>
        </authorList>
    </citation>
    <scope>NUCLEOTIDE SEQUENCE [LARGE SCALE GENOMIC DNA]</scope>
    <source>
        <strain evidence="3">Ar21-2</strain>
    </source>
</reference>
<accession>A0A2H3D539</accession>
<keyword evidence="1" id="KW-1133">Transmembrane helix</keyword>
<keyword evidence="1" id="KW-0472">Membrane</keyword>
<proteinExistence type="predicted"/>
<keyword evidence="3" id="KW-1185">Reference proteome</keyword>
<dbReference type="Proteomes" id="UP000217790">
    <property type="component" value="Unassembled WGS sequence"/>
</dbReference>
<sequence>MTLGPLYIGSTIAVILFQITNLQVVIYYKKYPDDWWICSDSLNSCNQFGILWALDSLHVAFSTHAIYHYLVDLFGDYHGTYCIVWFVKIIGKLCKPHWFS</sequence>
<evidence type="ECO:0000313" key="2">
    <source>
        <dbReference type="EMBL" id="PBK85908.1"/>
    </source>
</evidence>
<dbReference type="EMBL" id="KZ293687">
    <property type="protein sequence ID" value="PBK85908.1"/>
    <property type="molecule type" value="Genomic_DNA"/>
</dbReference>
<evidence type="ECO:0000313" key="3">
    <source>
        <dbReference type="Proteomes" id="UP000217790"/>
    </source>
</evidence>
<keyword evidence="1" id="KW-0812">Transmembrane</keyword>
<feature type="transmembrane region" description="Helical" evidence="1">
    <location>
        <begin position="6"/>
        <end position="28"/>
    </location>
</feature>
<gene>
    <name evidence="2" type="ORF">ARMGADRAFT_1035907</name>
</gene>
<dbReference type="InParanoid" id="A0A2H3D539"/>
<name>A0A2H3D539_ARMGA</name>
<dbReference type="OrthoDB" id="3270417at2759"/>
<evidence type="ECO:0000256" key="1">
    <source>
        <dbReference type="SAM" id="Phobius"/>
    </source>
</evidence>
<dbReference type="AlphaFoldDB" id="A0A2H3D539"/>